<dbReference type="AlphaFoldDB" id="A0A918TNF8"/>
<organism evidence="2 3">
    <name type="scientific">Roseibacillus persicicus</name>
    <dbReference type="NCBI Taxonomy" id="454148"/>
    <lineage>
        <taxon>Bacteria</taxon>
        <taxon>Pseudomonadati</taxon>
        <taxon>Verrucomicrobiota</taxon>
        <taxon>Verrucomicrobiia</taxon>
        <taxon>Verrucomicrobiales</taxon>
        <taxon>Verrucomicrobiaceae</taxon>
        <taxon>Roseibacillus</taxon>
    </lineage>
</organism>
<reference evidence="2" key="1">
    <citation type="journal article" date="2014" name="Int. J. Syst. Evol. Microbiol.">
        <title>Complete genome sequence of Corynebacterium casei LMG S-19264T (=DSM 44701T), isolated from a smear-ripened cheese.</title>
        <authorList>
            <consortium name="US DOE Joint Genome Institute (JGI-PGF)"/>
            <person name="Walter F."/>
            <person name="Albersmeier A."/>
            <person name="Kalinowski J."/>
            <person name="Ruckert C."/>
        </authorList>
    </citation>
    <scope>NUCLEOTIDE SEQUENCE</scope>
    <source>
        <strain evidence="2">KCTC 12988</strain>
    </source>
</reference>
<dbReference type="Pfam" id="PF07607">
    <property type="entry name" value="DUF1570"/>
    <property type="match status" value="1"/>
</dbReference>
<keyword evidence="3" id="KW-1185">Reference proteome</keyword>
<evidence type="ECO:0000313" key="3">
    <source>
        <dbReference type="Proteomes" id="UP000644507"/>
    </source>
</evidence>
<protein>
    <recommendedName>
        <fullName evidence="1">DUF1570 domain-containing protein</fullName>
    </recommendedName>
</protein>
<comment type="caution">
    <text evidence="2">The sequence shown here is derived from an EMBL/GenBank/DDBJ whole genome shotgun (WGS) entry which is preliminary data.</text>
</comment>
<sequence length="310" mass="35386">MPAILAFFFLTAVTLTAQEKWPIRLQAPQPALKQLPDKEGVQAWETAHYLMSWEGEVSRPHLNDLARVAESVPLLFRQLPLPLWAPPKGGKAEIRICKDETSFVARGGPIGAAGFYHGRQATVLIRGDLLLNPPQARATRLRIGPDGDLLVHELCHLAMHRYHNLPPWLSEGLAEYFSCSHLGKGAFNFSESTRRIPQHIRKFYPVERFPILELPSLQALTSLTSREWIRSNNTMDANERYRPYATALLLIHYHLEGGPERRNELSNYLTEKLTNPRIQTNPPPIIANDLEERLAKFWKPKGLSIRFRKE</sequence>
<dbReference type="RefSeq" id="WP_189570148.1">
    <property type="nucleotide sequence ID" value="NZ_BMXI01000009.1"/>
</dbReference>
<dbReference type="Proteomes" id="UP000644507">
    <property type="component" value="Unassembled WGS sequence"/>
</dbReference>
<evidence type="ECO:0000259" key="1">
    <source>
        <dbReference type="Pfam" id="PF07607"/>
    </source>
</evidence>
<gene>
    <name evidence="2" type="ORF">GCM10007100_23400</name>
</gene>
<name>A0A918TNF8_9BACT</name>
<accession>A0A918TNF8</accession>
<dbReference type="EMBL" id="BMXI01000009">
    <property type="protein sequence ID" value="GHC55878.1"/>
    <property type="molecule type" value="Genomic_DNA"/>
</dbReference>
<evidence type="ECO:0000313" key="2">
    <source>
        <dbReference type="EMBL" id="GHC55878.1"/>
    </source>
</evidence>
<dbReference type="InterPro" id="IPR011464">
    <property type="entry name" value="DUF1570"/>
</dbReference>
<reference evidence="2" key="2">
    <citation type="submission" date="2020-09" db="EMBL/GenBank/DDBJ databases">
        <authorList>
            <person name="Sun Q."/>
            <person name="Kim S."/>
        </authorList>
    </citation>
    <scope>NUCLEOTIDE SEQUENCE</scope>
    <source>
        <strain evidence="2">KCTC 12988</strain>
    </source>
</reference>
<proteinExistence type="predicted"/>
<feature type="domain" description="DUF1570" evidence="1">
    <location>
        <begin position="160"/>
        <end position="271"/>
    </location>
</feature>